<dbReference type="RefSeq" id="WP_344790206.1">
    <property type="nucleotide sequence ID" value="NZ_BAABBV010000001.1"/>
</dbReference>
<sequence>MASFVVTFHMRPSDYYALTQAETAAIIAEHNRQQDEAERADKKK</sequence>
<proteinExistence type="predicted"/>
<keyword evidence="2" id="KW-1185">Reference proteome</keyword>
<comment type="caution">
    <text evidence="1">The sequence shown here is derived from an EMBL/GenBank/DDBJ whole genome shotgun (WGS) entry which is preliminary data.</text>
</comment>
<dbReference type="Proteomes" id="UP001415169">
    <property type="component" value="Unassembled WGS sequence"/>
</dbReference>
<evidence type="ECO:0000313" key="2">
    <source>
        <dbReference type="Proteomes" id="UP001415169"/>
    </source>
</evidence>
<protein>
    <submittedName>
        <fullName evidence="1">Uncharacterized protein</fullName>
    </submittedName>
</protein>
<dbReference type="EMBL" id="BAABBV010000001">
    <property type="protein sequence ID" value="GAA4155911.1"/>
    <property type="molecule type" value="Genomic_DNA"/>
</dbReference>
<name>A0ABP7ZF80_9MICO</name>
<evidence type="ECO:0000313" key="1">
    <source>
        <dbReference type="EMBL" id="GAA4155911.1"/>
    </source>
</evidence>
<accession>A0ABP7ZF80</accession>
<gene>
    <name evidence="1" type="ORF">GCM10022286_05540</name>
</gene>
<reference evidence="1" key="1">
    <citation type="journal article" date="2014" name="Int. J. Syst. Evol. Microbiol.">
        <title>Complete genome of a new Firmicutes species belonging to the dominant human colonic microbiota ('Ruminococcus bicirculans') reveals two chromosomes and a selective capacity to utilize plant glucans.</title>
        <authorList>
            <consortium name="NISC Comparative Sequencing Program"/>
            <person name="Wegmann U."/>
            <person name="Louis P."/>
            <person name="Goesmann A."/>
            <person name="Henrissat B."/>
            <person name="Duncan S.H."/>
            <person name="Flint H.J."/>
        </authorList>
    </citation>
    <scope>NUCLEOTIDE SEQUENCE</scope>
    <source>
        <strain evidence="1">JCM 17590</strain>
    </source>
</reference>
<organism evidence="1 2">
    <name type="scientific">Gryllotalpicola daejeonensis</name>
    <dbReference type="NCBI Taxonomy" id="993087"/>
    <lineage>
        <taxon>Bacteria</taxon>
        <taxon>Bacillati</taxon>
        <taxon>Actinomycetota</taxon>
        <taxon>Actinomycetes</taxon>
        <taxon>Micrococcales</taxon>
        <taxon>Microbacteriaceae</taxon>
        <taxon>Gryllotalpicola</taxon>
    </lineage>
</organism>
<reference evidence="1" key="2">
    <citation type="submission" date="2023-12" db="EMBL/GenBank/DDBJ databases">
        <authorList>
            <person name="Sun Q."/>
            <person name="Inoue M."/>
        </authorList>
    </citation>
    <scope>NUCLEOTIDE SEQUENCE</scope>
    <source>
        <strain evidence="1">JCM 17590</strain>
    </source>
</reference>